<reference evidence="3 4" key="1">
    <citation type="journal article" date="2020" name="Microorganisms">
        <title>Osmotic Adaptation and Compatible Solute Biosynthesis of Phototrophic Bacteria as Revealed from Genome Analyses.</title>
        <authorList>
            <person name="Imhoff J.F."/>
            <person name="Rahn T."/>
            <person name="Kunzel S."/>
            <person name="Keller A."/>
            <person name="Neulinger S.C."/>
        </authorList>
    </citation>
    <scope>NUCLEOTIDE SEQUENCE [LARGE SCALE GENOMIC DNA]</scope>
    <source>
        <strain evidence="3 4">DSM 6210</strain>
    </source>
</reference>
<keyword evidence="3" id="KW-0489">Methyltransferase</keyword>
<evidence type="ECO:0000259" key="2">
    <source>
        <dbReference type="Pfam" id="PF08241"/>
    </source>
</evidence>
<protein>
    <submittedName>
        <fullName evidence="3">SAM-dependent methyltransferase</fullName>
    </submittedName>
</protein>
<evidence type="ECO:0000256" key="1">
    <source>
        <dbReference type="ARBA" id="ARBA00022679"/>
    </source>
</evidence>
<dbReference type="InterPro" id="IPR050447">
    <property type="entry name" value="Erg6_SMT_methyltransf"/>
</dbReference>
<comment type="caution">
    <text evidence="3">The sequence shown here is derived from an EMBL/GenBank/DDBJ whole genome shotgun (WGS) entry which is preliminary data.</text>
</comment>
<keyword evidence="1" id="KW-0808">Transferase</keyword>
<evidence type="ECO:0000313" key="3">
    <source>
        <dbReference type="EMBL" id="MBK1629674.1"/>
    </source>
</evidence>
<dbReference type="PANTHER" id="PTHR44068:SF11">
    <property type="entry name" value="GERANYL DIPHOSPHATE 2-C-METHYLTRANSFERASE"/>
    <property type="match status" value="1"/>
</dbReference>
<feature type="domain" description="Methyltransferase type 11" evidence="2">
    <location>
        <begin position="84"/>
        <end position="183"/>
    </location>
</feature>
<accession>A0ABS1CCS9</accession>
<keyword evidence="4" id="KW-1185">Reference proteome</keyword>
<organism evidence="3 4">
    <name type="scientific">Thiohalocapsa halophila</name>
    <dbReference type="NCBI Taxonomy" id="69359"/>
    <lineage>
        <taxon>Bacteria</taxon>
        <taxon>Pseudomonadati</taxon>
        <taxon>Pseudomonadota</taxon>
        <taxon>Gammaproteobacteria</taxon>
        <taxon>Chromatiales</taxon>
        <taxon>Chromatiaceae</taxon>
        <taxon>Thiohalocapsa</taxon>
    </lineage>
</organism>
<dbReference type="Pfam" id="PF08241">
    <property type="entry name" value="Methyltransf_11"/>
    <property type="match status" value="1"/>
</dbReference>
<proteinExistence type="predicted"/>
<dbReference type="SUPFAM" id="SSF53335">
    <property type="entry name" value="S-adenosyl-L-methionine-dependent methyltransferases"/>
    <property type="match status" value="1"/>
</dbReference>
<dbReference type="GO" id="GO:0032259">
    <property type="term" value="P:methylation"/>
    <property type="evidence" value="ECO:0007669"/>
    <property type="project" value="UniProtKB-KW"/>
</dbReference>
<dbReference type="InterPro" id="IPR013216">
    <property type="entry name" value="Methyltransf_11"/>
</dbReference>
<dbReference type="GO" id="GO:0008168">
    <property type="term" value="F:methyltransferase activity"/>
    <property type="evidence" value="ECO:0007669"/>
    <property type="project" value="UniProtKB-KW"/>
</dbReference>
<dbReference type="PANTHER" id="PTHR44068">
    <property type="entry name" value="ZGC:194242"/>
    <property type="match status" value="1"/>
</dbReference>
<evidence type="ECO:0000313" key="4">
    <source>
        <dbReference type="Proteomes" id="UP000748752"/>
    </source>
</evidence>
<dbReference type="RefSeq" id="WP_200233871.1">
    <property type="nucleotide sequence ID" value="NZ_NRRV01000004.1"/>
</dbReference>
<dbReference type="EMBL" id="NRRV01000004">
    <property type="protein sequence ID" value="MBK1629674.1"/>
    <property type="molecule type" value="Genomic_DNA"/>
</dbReference>
<dbReference type="Proteomes" id="UP000748752">
    <property type="component" value="Unassembled WGS sequence"/>
</dbReference>
<sequence>MSDATLPASRLRESLSYLNWLYNPFHGLDASGIYELLATSSPTERGLYLNLGFWRDASNLDDASDALAMLVGETAELGPEDRVLDCGFGFGDQDILWAQTLKPGHITGLNITASQVEVARRRVSQLGLDEQIDLRQGSATEMPIESASVDKVVAVECAFHFRSREHFLREAWRVLRPGGRLVLADIIPMPSVRGFPARLEQRVSWRLVSGKFAIPPENAYTRPTYHSKLAMSGFEQIRVESIREHVYAPLHRFLAEHPETLERLHPMARLPAKLALRFEPTSVYRGLDYVLACARKPKQLPGPGHRP</sequence>
<dbReference type="CDD" id="cd02440">
    <property type="entry name" value="AdoMet_MTases"/>
    <property type="match status" value="1"/>
</dbReference>
<gene>
    <name evidence="3" type="ORF">CKO31_02755</name>
</gene>
<dbReference type="Gene3D" id="3.40.50.150">
    <property type="entry name" value="Vaccinia Virus protein VP39"/>
    <property type="match status" value="1"/>
</dbReference>
<name>A0ABS1CCS9_9GAMM</name>
<dbReference type="InterPro" id="IPR029063">
    <property type="entry name" value="SAM-dependent_MTases_sf"/>
</dbReference>